<evidence type="ECO:0008006" key="4">
    <source>
        <dbReference type="Google" id="ProtNLM"/>
    </source>
</evidence>
<keyword evidence="1" id="KW-0408">Iron</keyword>
<evidence type="ECO:0000313" key="2">
    <source>
        <dbReference type="EMBL" id="MBL4913404.1"/>
    </source>
</evidence>
<gene>
    <name evidence="2" type="ORF">JMA39_09650</name>
</gene>
<reference evidence="2 3" key="1">
    <citation type="submission" date="2021-01" db="EMBL/GenBank/DDBJ databases">
        <title>Genome sequence of Shewanella schlegeliana JCM 11561.</title>
        <authorList>
            <person name="Zhang H."/>
            <person name="Li C."/>
        </authorList>
    </citation>
    <scope>NUCLEOTIDE SEQUENCE [LARGE SCALE GENOMIC DNA]</scope>
    <source>
        <strain evidence="2 3">JCM 11561</strain>
    </source>
</reference>
<protein>
    <recommendedName>
        <fullName evidence="4">Lysine 2,3-aminomutase</fullName>
    </recommendedName>
</protein>
<keyword evidence="1" id="KW-0411">Iron-sulfur</keyword>
<evidence type="ECO:0000256" key="1">
    <source>
        <dbReference type="ARBA" id="ARBA00022485"/>
    </source>
</evidence>
<proteinExistence type="predicted"/>
<dbReference type="SUPFAM" id="SSF102114">
    <property type="entry name" value="Radical SAM enzymes"/>
    <property type="match status" value="1"/>
</dbReference>
<dbReference type="Gene3D" id="3.20.20.70">
    <property type="entry name" value="Aldolase class I"/>
    <property type="match status" value="1"/>
</dbReference>
<dbReference type="InterPro" id="IPR003739">
    <property type="entry name" value="Lys_aminomutase/Glu_NH3_mut"/>
</dbReference>
<dbReference type="RefSeq" id="WP_202721679.1">
    <property type="nucleotide sequence ID" value="NZ_BPEX01000023.1"/>
</dbReference>
<dbReference type="EMBL" id="JAESVD010000005">
    <property type="protein sequence ID" value="MBL4913404.1"/>
    <property type="molecule type" value="Genomic_DNA"/>
</dbReference>
<sequence length="537" mass="61608">MSTQSPAQQILVTSSSAPTKHLVVNRDSRNRTMARYGYSDETTKIIDNENLLPTGLLSRLHASYPQHSGLLESREFLFTDKDHYSGLSGFREVCAILNKNGIDIGHIDEREFFVEVYRFLATRHSLNSINWDDYPTDSVFQLVFPQPGMINAETTQAYIDASDPKARTQVAIEYMEKTNPHDGNQQLNKPWFVNDEGVLEFLDGSQHKYPQCQLVFDKTTQNCFSFCTYCFRHAQVRGDEDMFIQKDIAQLHEYLRRHKEVTDILITGGDGGYMPMSRLKQYVMPLIEDPSLLHVKNVRLATRALTFQPEIVLTERYEPMLELFDTMRDNGVQLAWMAHFSTPRELLNPSTLAAIRRLQNHGVNIRSQSPMMNHISLFMDDKGGVDVERSSQSWIDLSNILGMLCIGFHSMYCARPTGEHHYYTAPLADMSKIFNRIYRSLASINRPSRHISMTISAGKLAILGTSIVNGEKCFALQFTEARNMEWMDRVILAKYDEKENKIDCLTPYDTDKFFFEDELKEIETQLADALQQRLVGA</sequence>
<accession>A0ABS1SYC2</accession>
<organism evidence="2 3">
    <name type="scientific">Shewanella schlegeliana</name>
    <dbReference type="NCBI Taxonomy" id="190308"/>
    <lineage>
        <taxon>Bacteria</taxon>
        <taxon>Pseudomonadati</taxon>
        <taxon>Pseudomonadota</taxon>
        <taxon>Gammaproteobacteria</taxon>
        <taxon>Alteromonadales</taxon>
        <taxon>Shewanellaceae</taxon>
        <taxon>Shewanella</taxon>
    </lineage>
</organism>
<keyword evidence="1" id="KW-0004">4Fe-4S</keyword>
<dbReference type="InterPro" id="IPR058240">
    <property type="entry name" value="rSAM_sf"/>
</dbReference>
<dbReference type="Proteomes" id="UP000604898">
    <property type="component" value="Unassembled WGS sequence"/>
</dbReference>
<dbReference type="PANTHER" id="PTHR30538">
    <property type="entry name" value="LYSINE 2,3-AMINOMUTASE-RELATED"/>
    <property type="match status" value="1"/>
</dbReference>
<keyword evidence="1" id="KW-0479">Metal-binding</keyword>
<comment type="caution">
    <text evidence="2">The sequence shown here is derived from an EMBL/GenBank/DDBJ whole genome shotgun (WGS) entry which is preliminary data.</text>
</comment>
<dbReference type="InterPro" id="IPR013785">
    <property type="entry name" value="Aldolase_TIM"/>
</dbReference>
<name>A0ABS1SYC2_9GAMM</name>
<dbReference type="PANTHER" id="PTHR30538:SF0">
    <property type="entry name" value="L-LYSINE 2,3-AMINOMUTASE AQ_1632-RELATED"/>
    <property type="match status" value="1"/>
</dbReference>
<keyword evidence="3" id="KW-1185">Reference proteome</keyword>
<evidence type="ECO:0000313" key="3">
    <source>
        <dbReference type="Proteomes" id="UP000604898"/>
    </source>
</evidence>